<dbReference type="Gene3D" id="1.50.10.10">
    <property type="match status" value="1"/>
</dbReference>
<name>A0A1M6D9N1_9FIRM</name>
<dbReference type="GO" id="GO:0005975">
    <property type="term" value="P:carbohydrate metabolic process"/>
    <property type="evidence" value="ECO:0007669"/>
    <property type="project" value="InterPro"/>
</dbReference>
<organism evidence="2 3">
    <name type="scientific">Geosporobacter subterraneus DSM 17957</name>
    <dbReference type="NCBI Taxonomy" id="1121919"/>
    <lineage>
        <taxon>Bacteria</taxon>
        <taxon>Bacillati</taxon>
        <taxon>Bacillota</taxon>
        <taxon>Clostridia</taxon>
        <taxon>Peptostreptococcales</taxon>
        <taxon>Thermotaleaceae</taxon>
        <taxon>Geosporobacter</taxon>
    </lineage>
</organism>
<proteinExistence type="predicted"/>
<dbReference type="Pfam" id="PF07470">
    <property type="entry name" value="Glyco_hydro_88"/>
    <property type="match status" value="1"/>
</dbReference>
<dbReference type="GO" id="GO:0016787">
    <property type="term" value="F:hydrolase activity"/>
    <property type="evidence" value="ECO:0007669"/>
    <property type="project" value="UniProtKB-KW"/>
</dbReference>
<evidence type="ECO:0000313" key="2">
    <source>
        <dbReference type="EMBL" id="SHI69869.1"/>
    </source>
</evidence>
<dbReference type="InterPro" id="IPR008928">
    <property type="entry name" value="6-hairpin_glycosidase_sf"/>
</dbReference>
<dbReference type="PANTHER" id="PTHR33886">
    <property type="entry name" value="UNSATURATED RHAMNOGALACTURONAN HYDROLASE (EUROFUNG)"/>
    <property type="match status" value="1"/>
</dbReference>
<sequence>MKILDFAEHYINNYKRYKEKWNYEDGCIFKGALDLYKATQDKKYFQFVLDHINEAITEEGSILKYEVEEFNIDNINCGKVLFDLYEATGDGKYVKAIHKLYEQLKRHPRTEEGNYWHKKIYPNQVWLDGLYMAMPFYAKYEKEFKGTNAYEDIYKQLKVVRERMFDDEKSLYYHGYDESRKERWSNPETGLSPNFWSRSMGWLLMAFVDILEILDRETSQWTEIRDMFEEAVAGVLKYQDVESSMWYQVIDKPEEEGNYLETSGTLMIAYGILKGVRLGCLPDCYRVFGEKAFEGTIKKYLDIEKKELGGICGVAGLGNMPYRDGSYAYYISEPILPNDHKGVGALFMAYGEVLKLTSDN</sequence>
<dbReference type="PANTHER" id="PTHR33886:SF8">
    <property type="entry name" value="UNSATURATED RHAMNOGALACTURONAN HYDROLASE (EUROFUNG)"/>
    <property type="match status" value="1"/>
</dbReference>
<dbReference type="InterPro" id="IPR012341">
    <property type="entry name" value="6hp_glycosidase-like_sf"/>
</dbReference>
<evidence type="ECO:0000256" key="1">
    <source>
        <dbReference type="ARBA" id="ARBA00022801"/>
    </source>
</evidence>
<accession>A0A1M6D9N1</accession>
<gene>
    <name evidence="2" type="ORF">SAMN02745975_00425</name>
</gene>
<dbReference type="EMBL" id="FQZV01000005">
    <property type="protein sequence ID" value="SHI69869.1"/>
    <property type="molecule type" value="Genomic_DNA"/>
</dbReference>
<dbReference type="OrthoDB" id="6381507at2"/>
<reference evidence="3" key="1">
    <citation type="submission" date="2016-11" db="EMBL/GenBank/DDBJ databases">
        <authorList>
            <person name="Varghese N."/>
            <person name="Submissions S."/>
        </authorList>
    </citation>
    <scope>NUCLEOTIDE SEQUENCE [LARGE SCALE GENOMIC DNA]</scope>
    <source>
        <strain evidence="3">DSM 17957</strain>
    </source>
</reference>
<dbReference type="STRING" id="1121919.SAMN02745975_00425"/>
<evidence type="ECO:0000313" key="3">
    <source>
        <dbReference type="Proteomes" id="UP000184536"/>
    </source>
</evidence>
<dbReference type="AlphaFoldDB" id="A0A1M6D9N1"/>
<keyword evidence="3" id="KW-1185">Reference proteome</keyword>
<dbReference type="Proteomes" id="UP000184536">
    <property type="component" value="Unassembled WGS sequence"/>
</dbReference>
<protein>
    <submittedName>
        <fullName evidence="2">Unsaturated rhamnogalacturonyl hydrolase</fullName>
    </submittedName>
</protein>
<dbReference type="InterPro" id="IPR052043">
    <property type="entry name" value="PolySaccharide_Degr_Enz"/>
</dbReference>
<dbReference type="InterPro" id="IPR010905">
    <property type="entry name" value="Glyco_hydro_88"/>
</dbReference>
<dbReference type="SUPFAM" id="SSF48208">
    <property type="entry name" value="Six-hairpin glycosidases"/>
    <property type="match status" value="1"/>
</dbReference>
<dbReference type="RefSeq" id="WP_110939717.1">
    <property type="nucleotide sequence ID" value="NZ_FQZV01000005.1"/>
</dbReference>
<keyword evidence="1 2" id="KW-0378">Hydrolase</keyword>